<dbReference type="Gene3D" id="1.10.1040.10">
    <property type="entry name" value="N-(1-d-carboxylethyl)-l-norvaline Dehydrogenase, domain 2"/>
    <property type="match status" value="1"/>
</dbReference>
<feature type="binding site" evidence="8">
    <location>
        <position position="254"/>
    </location>
    <ligand>
        <name>sn-glycerol 3-phosphate</name>
        <dbReference type="ChEBI" id="CHEBI:57597"/>
    </ligand>
</feature>
<feature type="binding site" evidence="8">
    <location>
        <position position="11"/>
    </location>
    <ligand>
        <name>NADPH</name>
        <dbReference type="ChEBI" id="CHEBI:57783"/>
    </ligand>
</feature>
<feature type="binding site" evidence="8">
    <location>
        <position position="31"/>
    </location>
    <ligand>
        <name>NADPH</name>
        <dbReference type="ChEBI" id="CHEBI:57783"/>
    </ligand>
</feature>
<dbReference type="NCBIfam" id="NF000940">
    <property type="entry name" value="PRK00094.1-2"/>
    <property type="match status" value="1"/>
</dbReference>
<keyword evidence="8" id="KW-0547">Nucleotide-binding</keyword>
<evidence type="ECO:0000256" key="7">
    <source>
        <dbReference type="ARBA" id="ARBA00023264"/>
    </source>
</evidence>
<feature type="binding site" evidence="8">
    <location>
        <position position="280"/>
    </location>
    <ligand>
        <name>NADPH</name>
        <dbReference type="ChEBI" id="CHEBI:57783"/>
    </ligand>
</feature>
<keyword evidence="8" id="KW-0963">Cytoplasm</keyword>
<dbReference type="Pfam" id="PF07479">
    <property type="entry name" value="NAD_Gly3P_dh_C"/>
    <property type="match status" value="1"/>
</dbReference>
<dbReference type="SUPFAM" id="SSF48179">
    <property type="entry name" value="6-phosphogluconate dehydrogenase C-terminal domain-like"/>
    <property type="match status" value="1"/>
</dbReference>
<dbReference type="InterPro" id="IPR006109">
    <property type="entry name" value="G3P_DH_NAD-dep_C"/>
</dbReference>
<evidence type="ECO:0000259" key="12">
    <source>
        <dbReference type="Pfam" id="PF07479"/>
    </source>
</evidence>
<evidence type="ECO:0000256" key="4">
    <source>
        <dbReference type="ARBA" id="ARBA00023027"/>
    </source>
</evidence>
<dbReference type="InterPro" id="IPR011128">
    <property type="entry name" value="G3P_DH_NAD-dep_N"/>
</dbReference>
<name>A0ABS9WIJ7_9ACTN</name>
<comment type="caution">
    <text evidence="13">The sequence shown here is derived from an EMBL/GenBank/DDBJ whole genome shotgun (WGS) entry which is preliminary data.</text>
</comment>
<gene>
    <name evidence="8" type="primary">gpsA</name>
    <name evidence="13" type="ORF">LPT13_10135</name>
</gene>
<feature type="domain" description="Glycerol-3-phosphate dehydrogenase NAD-dependent N-terminal" evidence="11">
    <location>
        <begin position="2"/>
        <end position="158"/>
    </location>
</feature>
<comment type="function">
    <text evidence="8">Catalyzes the reduction of the glycolytic intermediate dihydroxyacetone phosphate (DHAP) to sn-glycerol 3-phosphate (G3P), the key precursor for phospholipid synthesis.</text>
</comment>
<keyword evidence="14" id="KW-1185">Reference proteome</keyword>
<comment type="catalytic activity">
    <reaction evidence="8 10">
        <text>sn-glycerol 3-phosphate + NADP(+) = dihydroxyacetone phosphate + NADPH + H(+)</text>
        <dbReference type="Rhea" id="RHEA:11096"/>
        <dbReference type="ChEBI" id="CHEBI:15378"/>
        <dbReference type="ChEBI" id="CHEBI:57597"/>
        <dbReference type="ChEBI" id="CHEBI:57642"/>
        <dbReference type="ChEBI" id="CHEBI:57783"/>
        <dbReference type="ChEBI" id="CHEBI:58349"/>
        <dbReference type="EC" id="1.1.1.94"/>
    </reaction>
</comment>
<dbReference type="PRINTS" id="PR00077">
    <property type="entry name" value="GPDHDRGNASE"/>
</dbReference>
<dbReference type="EMBL" id="JAJMLW010000003">
    <property type="protein sequence ID" value="MCI2242703.1"/>
    <property type="molecule type" value="Genomic_DNA"/>
</dbReference>
<evidence type="ECO:0000256" key="8">
    <source>
        <dbReference type="HAMAP-Rule" id="MF_00394"/>
    </source>
</evidence>
<keyword evidence="3 8" id="KW-0560">Oxidoreductase</keyword>
<dbReference type="InterPro" id="IPR008927">
    <property type="entry name" value="6-PGluconate_DH-like_C_sf"/>
</dbReference>
<protein>
    <recommendedName>
        <fullName evidence="8">Glycerol-3-phosphate dehydrogenase [NAD(P)+]</fullName>
        <ecNumber evidence="8">1.1.1.94</ecNumber>
    </recommendedName>
    <alternativeName>
        <fullName evidence="8">NAD(P)(+)-dependent glycerol-3-phosphate dehydrogenase</fullName>
    </alternativeName>
    <alternativeName>
        <fullName evidence="8">NAD(P)H-dependent dihydroxyacetone-phosphate reductase</fullName>
    </alternativeName>
</protein>
<comment type="similarity">
    <text evidence="1 8 9">Belongs to the NAD-dependent glycerol-3-phosphate dehydrogenase family.</text>
</comment>
<comment type="pathway">
    <text evidence="8">Membrane lipid metabolism; glycerophospholipid metabolism.</text>
</comment>
<feature type="binding site" evidence="8">
    <location>
        <position position="10"/>
    </location>
    <ligand>
        <name>NADPH</name>
        <dbReference type="ChEBI" id="CHEBI:57783"/>
    </ligand>
</feature>
<comment type="catalytic activity">
    <reaction evidence="8">
        <text>sn-glycerol 3-phosphate + NAD(+) = dihydroxyacetone phosphate + NADH + H(+)</text>
        <dbReference type="Rhea" id="RHEA:11092"/>
        <dbReference type="ChEBI" id="CHEBI:15378"/>
        <dbReference type="ChEBI" id="CHEBI:57540"/>
        <dbReference type="ChEBI" id="CHEBI:57597"/>
        <dbReference type="ChEBI" id="CHEBI:57642"/>
        <dbReference type="ChEBI" id="CHEBI:57945"/>
        <dbReference type="EC" id="1.1.1.94"/>
    </reaction>
</comment>
<feature type="binding site" evidence="8">
    <location>
        <position position="242"/>
    </location>
    <ligand>
        <name>sn-glycerol 3-phosphate</name>
        <dbReference type="ChEBI" id="CHEBI:57597"/>
    </ligand>
</feature>
<evidence type="ECO:0000256" key="2">
    <source>
        <dbReference type="ARBA" id="ARBA00022516"/>
    </source>
</evidence>
<evidence type="ECO:0000313" key="14">
    <source>
        <dbReference type="Proteomes" id="UP001430755"/>
    </source>
</evidence>
<dbReference type="InterPro" id="IPR006168">
    <property type="entry name" value="G3P_DH_NAD-dep"/>
</dbReference>
<keyword evidence="4 8" id="KW-0520">NAD</keyword>
<sequence>MKIAVIGAGSWGTALAQVLATNGANVGLWARKPEVVKAINAEHRNTRYFPDEELSAGIVATTSYRDTLLRARGVLVVTPSHLLRGVGRALADVVDAEMPVLICSKGAEADTGLLPVAVMEQELGNRDRIAVLSGPNHAEEVIKGQPSASVVACSSPETAVFFRDALANDTFRAYTSDDTVGVELCAAFKNVIAIAVGVSYGLGFGDNTAAMLITRGLAEMSRMVVACGGEALTCMGLAGAGDMVVTCMSRHSRNRRFGEEYVVRGRTLADFEADNHMVVEGALACKTLDVLAREHGVDLPITDTVRAIVWEGADPREAALLLGDRPLTTEFYGL</sequence>
<feature type="binding site" evidence="8">
    <location>
        <position position="138"/>
    </location>
    <ligand>
        <name>NADPH</name>
        <dbReference type="ChEBI" id="CHEBI:57783"/>
    </ligand>
</feature>
<evidence type="ECO:0000256" key="5">
    <source>
        <dbReference type="ARBA" id="ARBA00023098"/>
    </source>
</evidence>
<organism evidence="13 14">
    <name type="scientific">Adlercreutzia faecimuris</name>
    <dbReference type="NCBI Taxonomy" id="2897341"/>
    <lineage>
        <taxon>Bacteria</taxon>
        <taxon>Bacillati</taxon>
        <taxon>Actinomycetota</taxon>
        <taxon>Coriobacteriia</taxon>
        <taxon>Eggerthellales</taxon>
        <taxon>Eggerthellaceae</taxon>
        <taxon>Adlercreutzia</taxon>
    </lineage>
</organism>
<evidence type="ECO:0000256" key="10">
    <source>
        <dbReference type="RuleBase" id="RU000439"/>
    </source>
</evidence>
<dbReference type="InterPro" id="IPR013328">
    <property type="entry name" value="6PGD_dom2"/>
</dbReference>
<dbReference type="PIRSF" id="PIRSF000114">
    <property type="entry name" value="Glycerol-3-P_dh"/>
    <property type="match status" value="1"/>
</dbReference>
<dbReference type="PROSITE" id="PS00957">
    <property type="entry name" value="NAD_G3PDH"/>
    <property type="match status" value="1"/>
</dbReference>
<evidence type="ECO:0000313" key="13">
    <source>
        <dbReference type="EMBL" id="MCI2242703.1"/>
    </source>
</evidence>
<evidence type="ECO:0000256" key="3">
    <source>
        <dbReference type="ARBA" id="ARBA00023002"/>
    </source>
</evidence>
<feature type="binding site" evidence="8">
    <location>
        <position position="189"/>
    </location>
    <ligand>
        <name>sn-glycerol 3-phosphate</name>
        <dbReference type="ChEBI" id="CHEBI:57597"/>
    </ligand>
</feature>
<dbReference type="Proteomes" id="UP001430755">
    <property type="component" value="Unassembled WGS sequence"/>
</dbReference>
<keyword evidence="6 8" id="KW-0594">Phospholipid biosynthesis</keyword>
<dbReference type="EC" id="1.1.1.94" evidence="8"/>
<keyword evidence="8" id="KW-0521">NADP</keyword>
<evidence type="ECO:0000256" key="1">
    <source>
        <dbReference type="ARBA" id="ARBA00011009"/>
    </source>
</evidence>
<feature type="binding site" evidence="8">
    <location>
        <position position="253"/>
    </location>
    <ligand>
        <name>sn-glycerol 3-phosphate</name>
        <dbReference type="ChEBI" id="CHEBI:57597"/>
    </ligand>
</feature>
<evidence type="ECO:0000259" key="11">
    <source>
        <dbReference type="Pfam" id="PF01210"/>
    </source>
</evidence>
<dbReference type="InterPro" id="IPR036291">
    <property type="entry name" value="NAD(P)-bd_dom_sf"/>
</dbReference>
<keyword evidence="5 8" id="KW-0443">Lipid metabolism</keyword>
<feature type="binding site" evidence="8">
    <location>
        <position position="278"/>
    </location>
    <ligand>
        <name>NADPH</name>
        <dbReference type="ChEBI" id="CHEBI:57783"/>
    </ligand>
</feature>
<feature type="binding site" evidence="8">
    <location>
        <position position="32"/>
    </location>
    <ligand>
        <name>NADPH</name>
        <dbReference type="ChEBI" id="CHEBI:57783"/>
    </ligand>
</feature>
<feature type="binding site" evidence="8">
    <location>
        <position position="134"/>
    </location>
    <ligand>
        <name>sn-glycerol 3-phosphate</name>
        <dbReference type="ChEBI" id="CHEBI:57597"/>
    </ligand>
</feature>
<dbReference type="PANTHER" id="PTHR11728:SF1">
    <property type="entry name" value="GLYCEROL-3-PHOSPHATE DEHYDROGENASE [NAD(+)] 2, CHLOROPLASTIC"/>
    <property type="match status" value="1"/>
</dbReference>
<feature type="domain" description="Glycerol-3-phosphate dehydrogenase NAD-dependent C-terminal" evidence="12">
    <location>
        <begin position="178"/>
        <end position="318"/>
    </location>
</feature>
<feature type="binding site" evidence="8">
    <location>
        <position position="48"/>
    </location>
    <ligand>
        <name>NADPH</name>
        <dbReference type="ChEBI" id="CHEBI:57783"/>
    </ligand>
</feature>
<proteinExistence type="inferred from homology"/>
<keyword evidence="2 8" id="KW-0444">Lipid biosynthesis</keyword>
<comment type="subcellular location">
    <subcellularLocation>
        <location evidence="8">Cytoplasm</location>
    </subcellularLocation>
</comment>
<keyword evidence="7 8" id="KW-1208">Phospholipid metabolism</keyword>
<comment type="caution">
    <text evidence="8">Lacks conserved residue(s) required for the propagation of feature annotation.</text>
</comment>
<feature type="binding site" evidence="8">
    <location>
        <position position="253"/>
    </location>
    <ligand>
        <name>NADPH</name>
        <dbReference type="ChEBI" id="CHEBI:57783"/>
    </ligand>
</feature>
<reference evidence="13" key="1">
    <citation type="submission" date="2021-11" db="EMBL/GenBank/DDBJ databases">
        <title>A Novel Adlercreutzia Species, isolated from a Allomyrina dichotoma larva feces.</title>
        <authorList>
            <person name="Suh M.K."/>
        </authorList>
    </citation>
    <scope>NUCLEOTIDE SEQUENCE</scope>
    <source>
        <strain evidence="13">JBNU-10</strain>
    </source>
</reference>
<dbReference type="Gene3D" id="3.40.50.720">
    <property type="entry name" value="NAD(P)-binding Rossmann-like Domain"/>
    <property type="match status" value="1"/>
</dbReference>
<dbReference type="RefSeq" id="WP_242166188.1">
    <property type="nucleotide sequence ID" value="NZ_JAJMLW010000003.1"/>
</dbReference>
<dbReference type="HAMAP" id="MF_00394">
    <property type="entry name" value="NAD_Glyc3P_dehydrog"/>
    <property type="match status" value="1"/>
</dbReference>
<feature type="binding site" evidence="8">
    <location>
        <position position="105"/>
    </location>
    <ligand>
        <name>NADPH</name>
        <dbReference type="ChEBI" id="CHEBI:57783"/>
    </ligand>
</feature>
<feature type="active site" description="Proton acceptor" evidence="8">
    <location>
        <position position="189"/>
    </location>
</feature>
<evidence type="ECO:0000256" key="9">
    <source>
        <dbReference type="RuleBase" id="RU000437"/>
    </source>
</evidence>
<dbReference type="PANTHER" id="PTHR11728">
    <property type="entry name" value="GLYCEROL-3-PHOSPHATE DEHYDROGENASE"/>
    <property type="match status" value="1"/>
</dbReference>
<evidence type="ECO:0000256" key="6">
    <source>
        <dbReference type="ARBA" id="ARBA00023209"/>
    </source>
</evidence>
<dbReference type="NCBIfam" id="NF000942">
    <property type="entry name" value="PRK00094.1-4"/>
    <property type="match status" value="1"/>
</dbReference>
<feature type="binding site" evidence="8">
    <location>
        <position position="252"/>
    </location>
    <ligand>
        <name>sn-glycerol 3-phosphate</name>
        <dbReference type="ChEBI" id="CHEBI:57597"/>
    </ligand>
</feature>
<feature type="binding site" evidence="8">
    <location>
        <position position="105"/>
    </location>
    <ligand>
        <name>sn-glycerol 3-phosphate</name>
        <dbReference type="ChEBI" id="CHEBI:57597"/>
    </ligand>
</feature>
<dbReference type="Pfam" id="PF01210">
    <property type="entry name" value="NAD_Gly3P_dh_N"/>
    <property type="match status" value="1"/>
</dbReference>
<accession>A0ABS9WIJ7</accession>
<dbReference type="SUPFAM" id="SSF51735">
    <property type="entry name" value="NAD(P)-binding Rossmann-fold domains"/>
    <property type="match status" value="1"/>
</dbReference>